<dbReference type="Proteomes" id="UP000193420">
    <property type="component" value="Unassembled WGS sequence"/>
</dbReference>
<sequence>MYQKLSAIINSVSPISSKSLAKIQKLVEFYDVNKGQPITAVGQNNNLEYFILEGICKSFLYTPEGDDVTISFFMSGSIISPWTTRHKDGKSILNIRALTDTVIATIRADKFEQLMVEDLEIRQFGNTVLRNELMGKVQKEIALASLKGKDRLQLLRDHFPNIENLVPHSDIASYLGITTISLSRLRTQS</sequence>
<dbReference type="GO" id="GO:0016301">
    <property type="term" value="F:kinase activity"/>
    <property type="evidence" value="ECO:0007669"/>
    <property type="project" value="UniProtKB-KW"/>
</dbReference>
<organism evidence="2 3">
    <name type="scientific">Arenibacter troitsensis</name>
    <dbReference type="NCBI Taxonomy" id="188872"/>
    <lineage>
        <taxon>Bacteria</taxon>
        <taxon>Pseudomonadati</taxon>
        <taxon>Bacteroidota</taxon>
        <taxon>Flavobacteriia</taxon>
        <taxon>Flavobacteriales</taxon>
        <taxon>Flavobacteriaceae</taxon>
        <taxon>Arenibacter</taxon>
    </lineage>
</organism>
<dbReference type="CDD" id="cd00038">
    <property type="entry name" value="CAP_ED"/>
    <property type="match status" value="1"/>
</dbReference>
<dbReference type="EMBL" id="FXAO01000008">
    <property type="protein sequence ID" value="SMG46857.1"/>
    <property type="molecule type" value="Genomic_DNA"/>
</dbReference>
<dbReference type="SUPFAM" id="SSF51206">
    <property type="entry name" value="cAMP-binding domain-like"/>
    <property type="match status" value="1"/>
</dbReference>
<protein>
    <submittedName>
        <fullName evidence="2">cAMP-binding domain of CRP or a regulatory subunit of cAMP-dependent protein kinases</fullName>
    </submittedName>
</protein>
<reference evidence="3" key="1">
    <citation type="submission" date="2017-04" db="EMBL/GenBank/DDBJ databases">
        <authorList>
            <person name="Varghese N."/>
            <person name="Submissions S."/>
        </authorList>
    </citation>
    <scope>NUCLEOTIDE SEQUENCE [LARGE SCALE GENOMIC DNA]</scope>
    <source>
        <strain evidence="3">DSM 19835</strain>
    </source>
</reference>
<keyword evidence="2" id="KW-0808">Transferase</keyword>
<gene>
    <name evidence="2" type="ORF">SAMN03080602_03524</name>
</gene>
<dbReference type="InterPro" id="IPR000595">
    <property type="entry name" value="cNMP-bd_dom"/>
</dbReference>
<feature type="domain" description="Cyclic nucleotide-binding" evidence="1">
    <location>
        <begin position="8"/>
        <end position="123"/>
    </location>
</feature>
<dbReference type="AlphaFoldDB" id="A0A1X7KZR4"/>
<dbReference type="Gene3D" id="2.60.120.10">
    <property type="entry name" value="Jelly Rolls"/>
    <property type="match status" value="1"/>
</dbReference>
<name>A0A1X7KZR4_9FLAO</name>
<dbReference type="RefSeq" id="WP_085500239.1">
    <property type="nucleotide sequence ID" value="NZ_FXAO01000008.1"/>
</dbReference>
<evidence type="ECO:0000259" key="1">
    <source>
        <dbReference type="PROSITE" id="PS50042"/>
    </source>
</evidence>
<dbReference type="Pfam" id="PF00027">
    <property type="entry name" value="cNMP_binding"/>
    <property type="match status" value="1"/>
</dbReference>
<evidence type="ECO:0000313" key="2">
    <source>
        <dbReference type="EMBL" id="SMG46857.1"/>
    </source>
</evidence>
<dbReference type="InterPro" id="IPR018490">
    <property type="entry name" value="cNMP-bd_dom_sf"/>
</dbReference>
<accession>A0A1X7KZR4</accession>
<keyword evidence="2" id="KW-0418">Kinase</keyword>
<dbReference type="PROSITE" id="PS50042">
    <property type="entry name" value="CNMP_BINDING_3"/>
    <property type="match status" value="1"/>
</dbReference>
<evidence type="ECO:0000313" key="3">
    <source>
        <dbReference type="Proteomes" id="UP000193420"/>
    </source>
</evidence>
<dbReference type="STRING" id="188872.SAMN03080602_03524"/>
<keyword evidence="3" id="KW-1185">Reference proteome</keyword>
<dbReference type="InterPro" id="IPR014710">
    <property type="entry name" value="RmlC-like_jellyroll"/>
</dbReference>
<proteinExistence type="predicted"/>
<dbReference type="OrthoDB" id="1044733at2"/>